<keyword evidence="1" id="KW-0175">Coiled coil</keyword>
<evidence type="ECO:0000256" key="2">
    <source>
        <dbReference type="SAM" id="SignalP"/>
    </source>
</evidence>
<dbReference type="Gene3D" id="2.60.120.40">
    <property type="match status" value="1"/>
</dbReference>
<dbReference type="SMART" id="SM00110">
    <property type="entry name" value="C1Q"/>
    <property type="match status" value="1"/>
</dbReference>
<dbReference type="AlphaFoldDB" id="A0A6J8EBC9"/>
<dbReference type="SUPFAM" id="SSF49842">
    <property type="entry name" value="TNF-like"/>
    <property type="match status" value="1"/>
</dbReference>
<organism evidence="4 5">
    <name type="scientific">Mytilus coruscus</name>
    <name type="common">Sea mussel</name>
    <dbReference type="NCBI Taxonomy" id="42192"/>
    <lineage>
        <taxon>Eukaryota</taxon>
        <taxon>Metazoa</taxon>
        <taxon>Spiralia</taxon>
        <taxon>Lophotrochozoa</taxon>
        <taxon>Mollusca</taxon>
        <taxon>Bivalvia</taxon>
        <taxon>Autobranchia</taxon>
        <taxon>Pteriomorphia</taxon>
        <taxon>Mytilida</taxon>
        <taxon>Mytiloidea</taxon>
        <taxon>Mytilidae</taxon>
        <taxon>Mytilinae</taxon>
        <taxon>Mytilus</taxon>
    </lineage>
</organism>
<dbReference type="Pfam" id="PF00386">
    <property type="entry name" value="C1q"/>
    <property type="match status" value="1"/>
</dbReference>
<dbReference type="Proteomes" id="UP000507470">
    <property type="component" value="Unassembled WGS sequence"/>
</dbReference>
<feature type="domain" description="C1q" evidence="3">
    <location>
        <begin position="899"/>
        <end position="1033"/>
    </location>
</feature>
<sequence length="1038" mass="116503">MRSFTLPCAMLFGTLLVHAIKVKEPLPLVALEQQSSPGVVKESVTRPQIHWIPPEKDNAEKIPLVAVEQQYLSTNKQTDKISVTGPINPWKGTHKSNSENIPLVALEQQSSPNVVKELDKYSVTRPPIHWIPPEKENAEKIPLVAVEQQFTSTDKKTDNILVSGPINPWKGTHKSNSENIPLVALEPKSKHEVQELESATDTPILHTQPHFAKTIQYTQPHNPGTNALEVSYQNIIRMMMEEREARLKLEQRQTVLEQTLNQEVQKIQTEIKSWVSNKTEDVPTHTTELTQMTDSFNAKLQNISDKVSKLSNNLVSMFNEIVWSKKEANQFNNSLHDIDKKIQSLEMYDNVVKNVIVGFNYKQKALEREIKAAEISMSTSISNGSHIESDLAAVKMKTNHLEETLADTNATINLLLSRISDDGTNTANITSIDNKIDELITSLNISTRNYCDGKIVTLRKLLLGEVMNTYKMINLNVKNIHDNGAELSRQSQLIEFNLTKTIRNVESKLNNEIRTLNEMHNKSSQLIMNNIDQLRANENQIKQNLTKAIKRLSLECNQSVTEIDAKLESKIMAVNTSCLSSSQKLKGSMQALNAKLVEINDNLTRSVDETGKVSNNTIASVSMELELTLQSLVQRQNKSLQEIEEKTEQQKFISGSIKTNLTEEIDQIKSSLHRKIGNVQTEVKNEIVSIEEHYNSTIGNALTKISELEKMQNTHYDVLEKHIAEVSEMSLNNFTSLENKLEVGLEMLNEEFNSTVSKFNPDLHTGLSATFELHINQTLDAIEAVTEKNISRIETQVMRDTIQLASVNDRITQNSLTAANIWQELSTLKNSHKKDVSDLMAAYSQNISSVETEFKTAISNIMKNENMNIHSFLAGLGNLKHQFENLQRNVSEAMHQVFMNSLKGKVALTTCVSGSKAYTGSSVIPFSNIKTSYGIDNFGDFNKTGKFTSQGPGLYLISAQIMSYSKGAEYRISKNGKEIIRVQVGPYHDDDTHNYHTGTGVAVVALDLNDKVWIEVLESVTSMYVFGAESCLTVIKLN</sequence>
<dbReference type="OrthoDB" id="10330017at2759"/>
<evidence type="ECO:0000256" key="1">
    <source>
        <dbReference type="SAM" id="Coils"/>
    </source>
</evidence>
<dbReference type="EMBL" id="CACVKT020008812">
    <property type="protein sequence ID" value="CAC5417770.1"/>
    <property type="molecule type" value="Genomic_DNA"/>
</dbReference>
<evidence type="ECO:0000313" key="5">
    <source>
        <dbReference type="Proteomes" id="UP000507470"/>
    </source>
</evidence>
<keyword evidence="5" id="KW-1185">Reference proteome</keyword>
<reference evidence="4 5" key="1">
    <citation type="submission" date="2020-06" db="EMBL/GenBank/DDBJ databases">
        <authorList>
            <person name="Li R."/>
            <person name="Bekaert M."/>
        </authorList>
    </citation>
    <scope>NUCLEOTIDE SEQUENCE [LARGE SCALE GENOMIC DNA]</scope>
    <source>
        <strain evidence="5">wild</strain>
    </source>
</reference>
<feature type="coiled-coil region" evidence="1">
    <location>
        <begin position="502"/>
        <end position="555"/>
    </location>
</feature>
<keyword evidence="2" id="KW-0732">Signal</keyword>
<feature type="coiled-coil region" evidence="1">
    <location>
        <begin position="582"/>
        <end position="649"/>
    </location>
</feature>
<accession>A0A6J8EBC9</accession>
<protein>
    <recommendedName>
        <fullName evidence="3">C1q domain-containing protein</fullName>
    </recommendedName>
</protein>
<evidence type="ECO:0000259" key="3">
    <source>
        <dbReference type="SMART" id="SM00110"/>
    </source>
</evidence>
<dbReference type="InterPro" id="IPR001073">
    <property type="entry name" value="C1q_dom"/>
</dbReference>
<evidence type="ECO:0000313" key="4">
    <source>
        <dbReference type="EMBL" id="CAC5417770.1"/>
    </source>
</evidence>
<feature type="chain" id="PRO_5027044511" description="C1q domain-containing protein" evidence="2">
    <location>
        <begin position="20"/>
        <end position="1038"/>
    </location>
</feature>
<gene>
    <name evidence="4" type="ORF">MCOR_50254</name>
</gene>
<name>A0A6J8EBC9_MYTCO</name>
<proteinExistence type="predicted"/>
<feature type="signal peptide" evidence="2">
    <location>
        <begin position="1"/>
        <end position="19"/>
    </location>
</feature>
<dbReference type="InterPro" id="IPR008983">
    <property type="entry name" value="Tumour_necrosis_fac-like_dom"/>
</dbReference>